<keyword evidence="3" id="KW-1185">Reference proteome</keyword>
<evidence type="ECO:0000313" key="2">
    <source>
        <dbReference type="EMBL" id="MBJ3783733.1"/>
    </source>
</evidence>
<keyword evidence="1" id="KW-0472">Membrane</keyword>
<gene>
    <name evidence="2" type="ORF">JEQ47_03275</name>
</gene>
<keyword evidence="1" id="KW-0812">Transmembrane</keyword>
<name>A0A934IVU7_9HYPH</name>
<organism evidence="2 3">
    <name type="scientific">Devosia sediminis</name>
    <dbReference type="NCBI Taxonomy" id="2798801"/>
    <lineage>
        <taxon>Bacteria</taxon>
        <taxon>Pseudomonadati</taxon>
        <taxon>Pseudomonadota</taxon>
        <taxon>Alphaproteobacteria</taxon>
        <taxon>Hyphomicrobiales</taxon>
        <taxon>Devosiaceae</taxon>
        <taxon>Devosia</taxon>
    </lineage>
</organism>
<feature type="transmembrane region" description="Helical" evidence="1">
    <location>
        <begin position="44"/>
        <end position="63"/>
    </location>
</feature>
<dbReference type="EMBL" id="JAEKMH010000001">
    <property type="protein sequence ID" value="MBJ3783733.1"/>
    <property type="molecule type" value="Genomic_DNA"/>
</dbReference>
<accession>A0A934IVU7</accession>
<dbReference type="RefSeq" id="WP_198874958.1">
    <property type="nucleotide sequence ID" value="NZ_JAEKMH010000001.1"/>
</dbReference>
<feature type="transmembrane region" description="Helical" evidence="1">
    <location>
        <begin position="83"/>
        <end position="104"/>
    </location>
</feature>
<dbReference type="AlphaFoldDB" id="A0A934IVU7"/>
<evidence type="ECO:0000256" key="1">
    <source>
        <dbReference type="SAM" id="Phobius"/>
    </source>
</evidence>
<dbReference type="Proteomes" id="UP000602124">
    <property type="component" value="Unassembled WGS sequence"/>
</dbReference>
<proteinExistence type="predicted"/>
<feature type="transmembrane region" description="Helical" evidence="1">
    <location>
        <begin position="21"/>
        <end position="38"/>
    </location>
</feature>
<sequence>MTIESGAPAGRERLKLRAGTIAWFLAIVVLLLGLPVLLDIGWFAPVVLIVLALLLALPIFWLVRRIFTGQRRQSAAKVYAKTALGVAAVVTLIVATPLYVLAAIPAVRPMTLPQATLSNGEKTVVFQGMVHIGSEGFYKSVVYDLEKALTEDYVIFYEGVRGDPAGDQWFSDTLAGGGDLSTNYTQMGDICGLDFQLTYFSLLDADIAARPERHVNADVSTADMMREYERLSAADPDFAARIEADKAPAPADGDTVGGDLAEAFAFVQSATPGQQSLIGVACRGYMTWLLGQKSEPSDLDPIILDFRNRELAKKIEEGPDKIFITYGANHLPGLLETLRASDPNWEIGSIKWMRGIDTPEELDGEI</sequence>
<reference evidence="2" key="1">
    <citation type="submission" date="2020-12" db="EMBL/GenBank/DDBJ databases">
        <title>Devosia sp. MSA67 isolated from Mo River.</title>
        <authorList>
            <person name="Ma F."/>
            <person name="Zi Z."/>
        </authorList>
    </citation>
    <scope>NUCLEOTIDE SEQUENCE</scope>
    <source>
        <strain evidence="2">MSA67</strain>
    </source>
</reference>
<keyword evidence="1" id="KW-1133">Transmembrane helix</keyword>
<comment type="caution">
    <text evidence="2">The sequence shown here is derived from an EMBL/GenBank/DDBJ whole genome shotgun (WGS) entry which is preliminary data.</text>
</comment>
<evidence type="ECO:0000313" key="3">
    <source>
        <dbReference type="Proteomes" id="UP000602124"/>
    </source>
</evidence>
<evidence type="ECO:0008006" key="4">
    <source>
        <dbReference type="Google" id="ProtNLM"/>
    </source>
</evidence>
<protein>
    <recommendedName>
        <fullName evidence="4">TraB/GumN family protein</fullName>
    </recommendedName>
</protein>